<reference evidence="1 2" key="1">
    <citation type="submission" date="2019-08" db="EMBL/GenBank/DDBJ databases">
        <authorList>
            <person name="Peeters C."/>
        </authorList>
    </citation>
    <scope>NUCLEOTIDE SEQUENCE [LARGE SCALE GENOMIC DNA]</scope>
    <source>
        <strain evidence="1 2">LMG 31112</strain>
    </source>
</reference>
<keyword evidence="2" id="KW-1185">Reference proteome</keyword>
<dbReference type="Proteomes" id="UP000343317">
    <property type="component" value="Unassembled WGS sequence"/>
</dbReference>
<protein>
    <submittedName>
        <fullName evidence="1">Uncharacterized protein</fullName>
    </submittedName>
</protein>
<dbReference type="AlphaFoldDB" id="A0A5E4ZCB0"/>
<organism evidence="1 2">
    <name type="scientific">Pandoraea horticolens</name>
    <dbReference type="NCBI Taxonomy" id="2508298"/>
    <lineage>
        <taxon>Bacteria</taxon>
        <taxon>Pseudomonadati</taxon>
        <taxon>Pseudomonadota</taxon>
        <taxon>Betaproteobacteria</taxon>
        <taxon>Burkholderiales</taxon>
        <taxon>Burkholderiaceae</taxon>
        <taxon>Pandoraea</taxon>
    </lineage>
</organism>
<dbReference type="EMBL" id="CABPSM010000042">
    <property type="protein sequence ID" value="VVE59011.1"/>
    <property type="molecule type" value="Genomic_DNA"/>
</dbReference>
<accession>A0A5E4ZCB0</accession>
<gene>
    <name evidence="1" type="ORF">PHO31112_05411</name>
</gene>
<evidence type="ECO:0000313" key="2">
    <source>
        <dbReference type="Proteomes" id="UP000343317"/>
    </source>
</evidence>
<sequence>MRARLVICGPAPRPIQVVINDVIGLHGVIRDLLDTAVGIPADILGGPIHVDIAAQRAGRRVGGVGHFTRIAIEVERLFFQASRSIGGKLDLRGIGRRGGGLPRGWLIFKLLGERVSRGTRGHRRERVAEFTDIGVGSRDAIRRHDLRWAAVRVRGVSILPFMPANHRVSQTSRAVKLPCPQRRTIDGDGGGLAAGSVGAILIRYDRLVRQGDLFNAAPVVVAISDGVAQCVGRAAQPV</sequence>
<proteinExistence type="predicted"/>
<name>A0A5E4ZCB0_9BURK</name>
<evidence type="ECO:0000313" key="1">
    <source>
        <dbReference type="EMBL" id="VVE59011.1"/>
    </source>
</evidence>